<organism evidence="3 4">
    <name type="scientific">Acetobacter fallax</name>
    <dbReference type="NCBI Taxonomy" id="1737473"/>
    <lineage>
        <taxon>Bacteria</taxon>
        <taxon>Pseudomonadati</taxon>
        <taxon>Pseudomonadota</taxon>
        <taxon>Alphaproteobacteria</taxon>
        <taxon>Acetobacterales</taxon>
        <taxon>Acetobacteraceae</taxon>
        <taxon>Acetobacter</taxon>
    </lineage>
</organism>
<dbReference type="InterPro" id="IPR035421">
    <property type="entry name" value="Terminase_6C"/>
</dbReference>
<dbReference type="RefSeq" id="WP_173578690.1">
    <property type="nucleotide sequence ID" value="NZ_WOSX01000064.1"/>
</dbReference>
<evidence type="ECO:0000259" key="2">
    <source>
        <dbReference type="Pfam" id="PF17289"/>
    </source>
</evidence>
<evidence type="ECO:0000313" key="3">
    <source>
        <dbReference type="EMBL" id="NHO34265.1"/>
    </source>
</evidence>
<dbReference type="EMBL" id="WOSW01000065">
    <property type="protein sequence ID" value="NHO34265.1"/>
    <property type="molecule type" value="Genomic_DNA"/>
</dbReference>
<keyword evidence="4" id="KW-1185">Reference proteome</keyword>
<dbReference type="Pfam" id="PF17289">
    <property type="entry name" value="Terminase_6C"/>
    <property type="match status" value="1"/>
</dbReference>
<name>A0ABX0KE14_9PROT</name>
<reference evidence="3 4" key="1">
    <citation type="journal article" date="2020" name="Int. J. Syst. Evol. Microbiol.">
        <title>Novel acetic acid bacteria from cider fermentations: Acetobacter conturbans sp. nov. and Acetobacter fallax sp. nov.</title>
        <authorList>
            <person name="Sombolestani A.S."/>
            <person name="Cleenwerck I."/>
            <person name="Cnockaert M."/>
            <person name="Borremans W."/>
            <person name="Wieme A.D."/>
            <person name="De Vuyst L."/>
            <person name="Vandamme P."/>
        </authorList>
    </citation>
    <scope>NUCLEOTIDE SEQUENCE [LARGE SCALE GENOMIC DNA]</scope>
    <source>
        <strain evidence="3 4">LMG 1637</strain>
    </source>
</reference>
<keyword evidence="1" id="KW-1188">Viral release from host cell</keyword>
<dbReference type="Gene3D" id="3.30.420.280">
    <property type="match status" value="1"/>
</dbReference>
<evidence type="ECO:0000313" key="4">
    <source>
        <dbReference type="Proteomes" id="UP000615326"/>
    </source>
</evidence>
<protein>
    <recommendedName>
        <fullName evidence="2">Terminase large subunit gp17-like C-terminal domain-containing protein</fullName>
    </recommendedName>
</protein>
<accession>A0ABX0KE14</accession>
<gene>
    <name evidence="3" type="ORF">GOB84_17360</name>
</gene>
<dbReference type="Proteomes" id="UP000615326">
    <property type="component" value="Unassembled WGS sequence"/>
</dbReference>
<sequence length="148" mass="16656">MAREISRKYSIKKKLFSGATENSCDHITIYPDPSGRANKTSSCGRTDISILKSFGFKINVMKKAPPVRDRLNVTNAMFENSAGERHAYVSPRCRSSIESYERYIYCGGTSEPDKNGGFDHLVDATGYYFFFRFSKAGAAVATQDFFER</sequence>
<feature type="domain" description="Terminase large subunit gp17-like C-terminal" evidence="2">
    <location>
        <begin position="35"/>
        <end position="128"/>
    </location>
</feature>
<proteinExistence type="predicted"/>
<comment type="caution">
    <text evidence="3">The sequence shown here is derived from an EMBL/GenBank/DDBJ whole genome shotgun (WGS) entry which is preliminary data.</text>
</comment>
<evidence type="ECO:0000256" key="1">
    <source>
        <dbReference type="ARBA" id="ARBA00022612"/>
    </source>
</evidence>